<dbReference type="Proteomes" id="UP001281410">
    <property type="component" value="Unassembled WGS sequence"/>
</dbReference>
<dbReference type="PANTHER" id="PTHR11062">
    <property type="entry name" value="EXOSTOSIN HEPARAN SULFATE GLYCOSYLTRANSFERASE -RELATED"/>
    <property type="match status" value="1"/>
</dbReference>
<evidence type="ECO:0000256" key="4">
    <source>
        <dbReference type="ARBA" id="ARBA00022968"/>
    </source>
</evidence>
<name>A0AAE0E8B0_9ROSI</name>
<feature type="domain" description="Exostosin GT47" evidence="6">
    <location>
        <begin position="8"/>
        <end position="94"/>
    </location>
</feature>
<evidence type="ECO:0000256" key="5">
    <source>
        <dbReference type="ARBA" id="ARBA00023034"/>
    </source>
</evidence>
<keyword evidence="4" id="KW-0735">Signal-anchor</keyword>
<evidence type="ECO:0000256" key="3">
    <source>
        <dbReference type="ARBA" id="ARBA00022676"/>
    </source>
</evidence>
<dbReference type="AlphaFoldDB" id="A0AAE0E8B0"/>
<dbReference type="InterPro" id="IPR040911">
    <property type="entry name" value="Exostosin_GT47"/>
</dbReference>
<dbReference type="InterPro" id="IPR004263">
    <property type="entry name" value="Exostosin"/>
</dbReference>
<keyword evidence="3" id="KW-0328">Glycosyltransferase</keyword>
<keyword evidence="8" id="KW-1185">Reference proteome</keyword>
<gene>
    <name evidence="7" type="ORF">Dsin_017849</name>
</gene>
<evidence type="ECO:0000313" key="8">
    <source>
        <dbReference type="Proteomes" id="UP001281410"/>
    </source>
</evidence>
<dbReference type="GO" id="GO:0000139">
    <property type="term" value="C:Golgi membrane"/>
    <property type="evidence" value="ECO:0007669"/>
    <property type="project" value="UniProtKB-SubCell"/>
</dbReference>
<keyword evidence="3" id="KW-0808">Transferase</keyword>
<evidence type="ECO:0000259" key="6">
    <source>
        <dbReference type="Pfam" id="PF03016"/>
    </source>
</evidence>
<comment type="subcellular location">
    <subcellularLocation>
        <location evidence="1">Golgi apparatus membrane</location>
        <topology evidence="1">Single-pass type II membrane protein</topology>
    </subcellularLocation>
</comment>
<proteinExistence type="inferred from homology"/>
<evidence type="ECO:0000256" key="2">
    <source>
        <dbReference type="ARBA" id="ARBA00010271"/>
    </source>
</evidence>
<sequence length="103" mass="11593">MGGLIYDSFSGRAHGYIRKLLFNHWKDKDNEVQIYEKLSQAQNYTDLMGQSKFCLSPSGFEVASPREGEAIYAGRVPVIISNNYSLPFIGHLVWGNPYMGMGI</sequence>
<dbReference type="Pfam" id="PF03016">
    <property type="entry name" value="Exostosin_GT47"/>
    <property type="match status" value="1"/>
</dbReference>
<organism evidence="7 8">
    <name type="scientific">Dipteronia sinensis</name>
    <dbReference type="NCBI Taxonomy" id="43782"/>
    <lineage>
        <taxon>Eukaryota</taxon>
        <taxon>Viridiplantae</taxon>
        <taxon>Streptophyta</taxon>
        <taxon>Embryophyta</taxon>
        <taxon>Tracheophyta</taxon>
        <taxon>Spermatophyta</taxon>
        <taxon>Magnoliopsida</taxon>
        <taxon>eudicotyledons</taxon>
        <taxon>Gunneridae</taxon>
        <taxon>Pentapetalae</taxon>
        <taxon>rosids</taxon>
        <taxon>malvids</taxon>
        <taxon>Sapindales</taxon>
        <taxon>Sapindaceae</taxon>
        <taxon>Hippocastanoideae</taxon>
        <taxon>Acereae</taxon>
        <taxon>Dipteronia</taxon>
    </lineage>
</organism>
<comment type="similarity">
    <text evidence="2">Belongs to the glycosyltransferase 47 family.</text>
</comment>
<evidence type="ECO:0000313" key="7">
    <source>
        <dbReference type="EMBL" id="KAK3213143.1"/>
    </source>
</evidence>
<evidence type="ECO:0000256" key="1">
    <source>
        <dbReference type="ARBA" id="ARBA00004323"/>
    </source>
</evidence>
<protein>
    <recommendedName>
        <fullName evidence="6">Exostosin GT47 domain-containing protein</fullName>
    </recommendedName>
</protein>
<dbReference type="GO" id="GO:0016757">
    <property type="term" value="F:glycosyltransferase activity"/>
    <property type="evidence" value="ECO:0007669"/>
    <property type="project" value="UniProtKB-KW"/>
</dbReference>
<comment type="caution">
    <text evidence="7">The sequence shown here is derived from an EMBL/GenBank/DDBJ whole genome shotgun (WGS) entry which is preliminary data.</text>
</comment>
<dbReference type="PANTHER" id="PTHR11062:SF124">
    <property type="entry name" value="XYLOGALACTURONAN BETA-1,3-XYLOSYLTRANSFERASE"/>
    <property type="match status" value="1"/>
</dbReference>
<keyword evidence="4" id="KW-0812">Transmembrane</keyword>
<reference evidence="7" key="1">
    <citation type="journal article" date="2023" name="Plant J.">
        <title>Genome sequences and population genomics provide insights into the demographic history, inbreeding, and mutation load of two 'living fossil' tree species of Dipteronia.</title>
        <authorList>
            <person name="Feng Y."/>
            <person name="Comes H.P."/>
            <person name="Chen J."/>
            <person name="Zhu S."/>
            <person name="Lu R."/>
            <person name="Zhang X."/>
            <person name="Li P."/>
            <person name="Qiu J."/>
            <person name="Olsen K.M."/>
            <person name="Qiu Y."/>
        </authorList>
    </citation>
    <scope>NUCLEOTIDE SEQUENCE</scope>
    <source>
        <strain evidence="7">NBL</strain>
    </source>
</reference>
<keyword evidence="5" id="KW-0333">Golgi apparatus</keyword>
<dbReference type="EMBL" id="JANJYJ010000005">
    <property type="protein sequence ID" value="KAK3213143.1"/>
    <property type="molecule type" value="Genomic_DNA"/>
</dbReference>
<accession>A0AAE0E8B0</accession>